<name>A0A9X3TU51_9BACL</name>
<dbReference type="RefSeq" id="WP_271141151.1">
    <property type="nucleotide sequence ID" value="NZ_JAPYYP010000099.1"/>
</dbReference>
<organism evidence="1 2">
    <name type="scientific">Brevibacillus thermoruber</name>
    <dbReference type="NCBI Taxonomy" id="33942"/>
    <lineage>
        <taxon>Bacteria</taxon>
        <taxon>Bacillati</taxon>
        <taxon>Bacillota</taxon>
        <taxon>Bacilli</taxon>
        <taxon>Bacillales</taxon>
        <taxon>Paenibacillaceae</taxon>
        <taxon>Brevibacillus</taxon>
    </lineage>
</organism>
<accession>A0A9X3TU51</accession>
<gene>
    <name evidence="1" type="ORF">O3V59_22715</name>
</gene>
<reference evidence="1" key="1">
    <citation type="submission" date="2022-12" db="EMBL/GenBank/DDBJ databases">
        <title>Draft genome sequence of the thermophilic strain Brevibacillus thermoruber HT42, isolated from Los Humeros, Puebla, Mexico, with biotechnological potential.</title>
        <authorList>
            <person name="Lara Sanchez J."/>
            <person name="Solis Palacios R."/>
            <person name="Bustos Baena A.S."/>
            <person name="Ruz Baez A.E."/>
            <person name="Espinosa Luna G."/>
            <person name="Oliart Ros R.M."/>
        </authorList>
    </citation>
    <scope>NUCLEOTIDE SEQUENCE</scope>
    <source>
        <strain evidence="1">HT42</strain>
    </source>
</reference>
<keyword evidence="2" id="KW-1185">Reference proteome</keyword>
<sequence length="212" mass="25008">MKGFDSIAASMFPGEWNIIKEREGDSEASTILLEHSDFIFSRFPEQSFLLDRFPKRIADHTKFASLALSFGEVEDNPVLRSRYINEEQKFIRVFQLLWAYDNVWVETSLRYENTERIKEVLQNQEKEKRMFTALEKLIQNDSDHLQIEELADLEVFLELGLRETVSSVFVFEKMQVCIWSNFDLNMPMFIGNSESLEILRTIITTEGLYLRR</sequence>
<dbReference type="AlphaFoldDB" id="A0A9X3TU51"/>
<evidence type="ECO:0000313" key="1">
    <source>
        <dbReference type="EMBL" id="MDA5111141.1"/>
    </source>
</evidence>
<dbReference type="Proteomes" id="UP001151071">
    <property type="component" value="Unassembled WGS sequence"/>
</dbReference>
<dbReference type="EMBL" id="JAPYYP010000099">
    <property type="protein sequence ID" value="MDA5111141.1"/>
    <property type="molecule type" value="Genomic_DNA"/>
</dbReference>
<proteinExistence type="predicted"/>
<comment type="caution">
    <text evidence="1">The sequence shown here is derived from an EMBL/GenBank/DDBJ whole genome shotgun (WGS) entry which is preliminary data.</text>
</comment>
<evidence type="ECO:0000313" key="2">
    <source>
        <dbReference type="Proteomes" id="UP001151071"/>
    </source>
</evidence>
<protein>
    <submittedName>
        <fullName evidence="1">Uncharacterized protein</fullName>
    </submittedName>
</protein>